<dbReference type="InterPro" id="IPR029052">
    <property type="entry name" value="Metallo-depent_PP-like"/>
</dbReference>
<dbReference type="SUPFAM" id="SSF56300">
    <property type="entry name" value="Metallo-dependent phosphatases"/>
    <property type="match status" value="1"/>
</dbReference>
<dbReference type="PANTHER" id="PTHR43143">
    <property type="entry name" value="METALLOPHOSPHOESTERASE, CALCINEURIN SUPERFAMILY"/>
    <property type="match status" value="1"/>
</dbReference>
<feature type="domain" description="Calcineurin-like phosphoesterase" evidence="2">
    <location>
        <begin position="62"/>
        <end position="278"/>
    </location>
</feature>
<dbReference type="Pfam" id="PF00149">
    <property type="entry name" value="Metallophos"/>
    <property type="match status" value="1"/>
</dbReference>
<dbReference type="InterPro" id="IPR051918">
    <property type="entry name" value="STPP_CPPED1"/>
</dbReference>
<reference evidence="3 4" key="1">
    <citation type="submission" date="2019-03" db="EMBL/GenBank/DDBJ databases">
        <title>Genomic Encyclopedia of Type Strains, Phase IV (KMG-IV): sequencing the most valuable type-strain genomes for metagenomic binning, comparative biology and taxonomic classification.</title>
        <authorList>
            <person name="Goeker M."/>
        </authorList>
    </citation>
    <scope>NUCLEOTIDE SEQUENCE [LARGE SCALE GENOMIC DNA]</scope>
    <source>
        <strain evidence="3 4">DSM 21100</strain>
    </source>
</reference>
<proteinExistence type="predicted"/>
<sequence>MKKTTRIPFNRVLSLLAALLLFSMPAFPQETYREPALSDSKSWSMILLPDPQTYSKFGRNQGIFELMTAWIRENADELNVKLVLCTGDLVEQNYILEPDSVNGNQTSREQWKAVSSGFSRLDGIVPYVLATGNHDYGYKSAENRYSQFGTYFPPDRNPLTEALLVEMAPNAAGVKTLENACYEFRAGQDNERPFLVFSLEFNPRKAVVDWASAVAARPEYKDHIAVVLTHSYIKSRVLDNIHIEKEGYPLKDVTHGAALFRELIQPSENIQLVFSGHVADTEGHEGQTGFRTDKNSAGQKVHQMMFNAQREAGGWHGNGGDGWLRILEFLPDGKTVLVKTFSPFFAISPSTRHLAWRTESYDEFSFELSE</sequence>
<dbReference type="PANTHER" id="PTHR43143:SF5">
    <property type="entry name" value="SECRETED PROTEIN"/>
    <property type="match status" value="1"/>
</dbReference>
<dbReference type="OrthoDB" id="9772095at2"/>
<protein>
    <submittedName>
        <fullName evidence="3">Calcineurin-like phosphoesterase family protein</fullName>
    </submittedName>
</protein>
<name>A0A4R3KVE3_9SPHI</name>
<comment type="caution">
    <text evidence="3">The sequence shown here is derived from an EMBL/GenBank/DDBJ whole genome shotgun (WGS) entry which is preliminary data.</text>
</comment>
<dbReference type="GO" id="GO:0016787">
    <property type="term" value="F:hydrolase activity"/>
    <property type="evidence" value="ECO:0007669"/>
    <property type="project" value="InterPro"/>
</dbReference>
<feature type="signal peptide" evidence="1">
    <location>
        <begin position="1"/>
        <end position="28"/>
    </location>
</feature>
<evidence type="ECO:0000259" key="2">
    <source>
        <dbReference type="Pfam" id="PF00149"/>
    </source>
</evidence>
<dbReference type="InterPro" id="IPR004843">
    <property type="entry name" value="Calcineurin-like_PHP"/>
</dbReference>
<gene>
    <name evidence="3" type="ORF">EDD80_102322</name>
</gene>
<dbReference type="AlphaFoldDB" id="A0A4R3KVE3"/>
<dbReference type="Proteomes" id="UP000295807">
    <property type="component" value="Unassembled WGS sequence"/>
</dbReference>
<evidence type="ECO:0000313" key="4">
    <source>
        <dbReference type="Proteomes" id="UP000295807"/>
    </source>
</evidence>
<dbReference type="EMBL" id="SMAD01000002">
    <property type="protein sequence ID" value="TCS89128.1"/>
    <property type="molecule type" value="Genomic_DNA"/>
</dbReference>
<organism evidence="3 4">
    <name type="scientific">Anseongella ginsenosidimutans</name>
    <dbReference type="NCBI Taxonomy" id="496056"/>
    <lineage>
        <taxon>Bacteria</taxon>
        <taxon>Pseudomonadati</taxon>
        <taxon>Bacteroidota</taxon>
        <taxon>Sphingobacteriia</taxon>
        <taxon>Sphingobacteriales</taxon>
        <taxon>Sphingobacteriaceae</taxon>
        <taxon>Anseongella</taxon>
    </lineage>
</organism>
<keyword evidence="4" id="KW-1185">Reference proteome</keyword>
<evidence type="ECO:0000256" key="1">
    <source>
        <dbReference type="SAM" id="SignalP"/>
    </source>
</evidence>
<dbReference type="Gene3D" id="3.60.21.10">
    <property type="match status" value="1"/>
</dbReference>
<dbReference type="RefSeq" id="WP_132128215.1">
    <property type="nucleotide sequence ID" value="NZ_CP042432.1"/>
</dbReference>
<accession>A0A4R3KVE3</accession>
<evidence type="ECO:0000313" key="3">
    <source>
        <dbReference type="EMBL" id="TCS89128.1"/>
    </source>
</evidence>
<keyword evidence="1" id="KW-0732">Signal</keyword>
<feature type="chain" id="PRO_5020977746" evidence="1">
    <location>
        <begin position="29"/>
        <end position="370"/>
    </location>
</feature>